<reference evidence="10" key="1">
    <citation type="submission" date="2006-10" db="EMBL/GenBank/DDBJ databases">
        <title>Complete sequence of Solibacter usitatus Ellin6076.</title>
        <authorList>
            <consortium name="US DOE Joint Genome Institute"/>
            <person name="Copeland A."/>
            <person name="Lucas S."/>
            <person name="Lapidus A."/>
            <person name="Barry K."/>
            <person name="Detter J.C."/>
            <person name="Glavina del Rio T."/>
            <person name="Hammon N."/>
            <person name="Israni S."/>
            <person name="Dalin E."/>
            <person name="Tice H."/>
            <person name="Pitluck S."/>
            <person name="Thompson L.S."/>
            <person name="Brettin T."/>
            <person name="Bruce D."/>
            <person name="Han C."/>
            <person name="Tapia R."/>
            <person name="Gilna P."/>
            <person name="Schmutz J."/>
            <person name="Larimer F."/>
            <person name="Land M."/>
            <person name="Hauser L."/>
            <person name="Kyrpides N."/>
            <person name="Mikhailova N."/>
            <person name="Janssen P.H."/>
            <person name="Kuske C.R."/>
            <person name="Richardson P."/>
        </authorList>
    </citation>
    <scope>NUCLEOTIDE SEQUENCE</scope>
    <source>
        <strain evidence="10">Ellin6076</strain>
    </source>
</reference>
<name>Q020Z0_SOLUE</name>
<gene>
    <name evidence="10" type="ordered locus">Acid_3527</name>
</gene>
<feature type="transmembrane region" description="Helical" evidence="7">
    <location>
        <begin position="394"/>
        <end position="415"/>
    </location>
</feature>
<evidence type="ECO:0000256" key="4">
    <source>
        <dbReference type="ARBA" id="ARBA00022989"/>
    </source>
</evidence>
<protein>
    <recommendedName>
        <fullName evidence="11">Permease</fullName>
    </recommendedName>
</protein>
<dbReference type="AlphaFoldDB" id="Q020Z0"/>
<proteinExistence type="inferred from homology"/>
<dbReference type="PANTHER" id="PTHR30572">
    <property type="entry name" value="MEMBRANE COMPONENT OF TRANSPORTER-RELATED"/>
    <property type="match status" value="1"/>
</dbReference>
<dbReference type="STRING" id="234267.Acid_3527"/>
<dbReference type="InterPro" id="IPR017800">
    <property type="entry name" value="ADOP"/>
</dbReference>
<keyword evidence="4 7" id="KW-1133">Transmembrane helix</keyword>
<comment type="similarity">
    <text evidence="6">Belongs to the ABC-4 integral membrane protein family.</text>
</comment>
<feature type="transmembrane region" description="Helical" evidence="7">
    <location>
        <begin position="90"/>
        <end position="114"/>
    </location>
</feature>
<keyword evidence="5 7" id="KW-0472">Membrane</keyword>
<dbReference type="InterPro" id="IPR025857">
    <property type="entry name" value="MacB_PCD"/>
</dbReference>
<evidence type="ECO:0000313" key="10">
    <source>
        <dbReference type="EMBL" id="ABJ84499.1"/>
    </source>
</evidence>
<dbReference type="InParanoid" id="Q020Z0"/>
<feature type="transmembrane region" description="Helical" evidence="7">
    <location>
        <begin position="487"/>
        <end position="507"/>
    </location>
</feature>
<dbReference type="eggNOG" id="COG0577">
    <property type="taxonomic scope" value="Bacteria"/>
</dbReference>
<organism evidence="10">
    <name type="scientific">Solibacter usitatus (strain Ellin6076)</name>
    <dbReference type="NCBI Taxonomy" id="234267"/>
    <lineage>
        <taxon>Bacteria</taxon>
        <taxon>Pseudomonadati</taxon>
        <taxon>Acidobacteriota</taxon>
        <taxon>Terriglobia</taxon>
        <taxon>Bryobacterales</taxon>
        <taxon>Solibacteraceae</taxon>
        <taxon>Candidatus Solibacter</taxon>
    </lineage>
</organism>
<dbReference type="GO" id="GO:0022857">
    <property type="term" value="F:transmembrane transporter activity"/>
    <property type="evidence" value="ECO:0007669"/>
    <property type="project" value="TreeGrafter"/>
</dbReference>
<feature type="domain" description="MacB-like periplasmic core" evidence="9">
    <location>
        <begin position="493"/>
        <end position="713"/>
    </location>
</feature>
<evidence type="ECO:0000256" key="2">
    <source>
        <dbReference type="ARBA" id="ARBA00022475"/>
    </source>
</evidence>
<feature type="transmembrane region" description="Helical" evidence="7">
    <location>
        <begin position="341"/>
        <end position="360"/>
    </location>
</feature>
<comment type="subcellular location">
    <subcellularLocation>
        <location evidence="1">Cell membrane</location>
        <topology evidence="1">Multi-pass membrane protein</topology>
    </subcellularLocation>
</comment>
<evidence type="ECO:0000256" key="1">
    <source>
        <dbReference type="ARBA" id="ARBA00004651"/>
    </source>
</evidence>
<dbReference type="EMBL" id="CP000473">
    <property type="protein sequence ID" value="ABJ84499.1"/>
    <property type="molecule type" value="Genomic_DNA"/>
</dbReference>
<evidence type="ECO:0000256" key="7">
    <source>
        <dbReference type="SAM" id="Phobius"/>
    </source>
</evidence>
<feature type="transmembrane region" description="Helical" evidence="7">
    <location>
        <begin position="435"/>
        <end position="454"/>
    </location>
</feature>
<dbReference type="HOGENOM" id="CLU_009433_1_0_0"/>
<feature type="domain" description="MacB-like periplasmic core" evidence="9">
    <location>
        <begin position="89"/>
        <end position="300"/>
    </location>
</feature>
<dbReference type="KEGG" id="sus:Acid_3527"/>
<keyword evidence="3 7" id="KW-0812">Transmembrane</keyword>
<dbReference type="InterPro" id="IPR050250">
    <property type="entry name" value="Macrolide_Exporter_MacB"/>
</dbReference>
<accession>Q020Z0</accession>
<evidence type="ECO:0000256" key="6">
    <source>
        <dbReference type="ARBA" id="ARBA00038076"/>
    </source>
</evidence>
<dbReference type="PANTHER" id="PTHR30572:SF4">
    <property type="entry name" value="ABC TRANSPORTER PERMEASE YTRF"/>
    <property type="match status" value="1"/>
</dbReference>
<evidence type="ECO:0000256" key="5">
    <source>
        <dbReference type="ARBA" id="ARBA00023136"/>
    </source>
</evidence>
<evidence type="ECO:0000256" key="3">
    <source>
        <dbReference type="ARBA" id="ARBA00022692"/>
    </source>
</evidence>
<dbReference type="InterPro" id="IPR047928">
    <property type="entry name" value="Perm_prefix_1"/>
</dbReference>
<evidence type="ECO:0000259" key="8">
    <source>
        <dbReference type="Pfam" id="PF02687"/>
    </source>
</evidence>
<feature type="domain" description="ABC3 transporter permease C-terminal" evidence="8">
    <location>
        <begin position="345"/>
        <end position="461"/>
    </location>
</feature>
<sequence>MSWRRYFRRRAWDEERARELDTYLADETDENIARGMTPDAARLAAQRRLGNTTSVREEIYRMNSLSFLETFWQDLRYGLRVLWKSPGITAVALLSLALGIGATTAIFSVVYGVLISPYPYAKANEIWAPEIHNAKEPNQARYNYHVAEYLQVRKLPAFAEVMATSPENRLLAGGLDPESFTSVLVTSNAFHFLGVKPLLGRTIVDSDIKPNGEAEPVIVLSYRAWQRLFQGSPDALGKTVTLNEVRYFVIGVMPPRFGWWTSDGAWLPMPLDPRQERPMFTIARLQPGVSQRVAEQQLQALHLDLAKQRPADFPKAGFNTVLRNYLDITVAQGEMQSSLQLLFGAVGFLLLIACANVANLQMARATARKREIALRMAVGAGASRVLRQLLTESVALSLAGGALGILFAMGLTRAIVLLMPEFYVPNEARIEVNGYVLAFSAAISVITGIVFGLAPARECARLQLVETLKDAGKGAGGSGVGGQQRNLLVIAEVALSVVLLMGASLAVRGFVELQRTDVGFQADRVLILGIPVVAKRYPTYEQRIGLTESVLQRMRETPGVEAAAIGNGGLPFGGAQSGFSLEGQAPVQAQRILIGLVSADYSRTLGIPLRAGRTLTEQEVAHAEPVALINETASRLWTPPGSAIGRRIRLDFLDRPGNVMLPPGGATPTFTVVGILADTRNAGLKNPVSPAIYVPYTVAAPTGRTLAVRTRGGPMMLLKAVRQALAQVDKDLPVNRPITLEEVLGFETVQPRFNMALFTFFGLLGLALALVGIFSVLSYAVARRTHEIGVRMALGAERGDVLGLMLRMGARLVLWGLGLGLAGSFALARVLRSQVFQVPVTDWLAITAVVALLSGAAFLACLLPALRAARLNPMIALRHE</sequence>
<dbReference type="GO" id="GO:0005886">
    <property type="term" value="C:plasma membrane"/>
    <property type="evidence" value="ECO:0007669"/>
    <property type="project" value="UniProtKB-SubCell"/>
</dbReference>
<feature type="transmembrane region" description="Helical" evidence="7">
    <location>
        <begin position="755"/>
        <end position="782"/>
    </location>
</feature>
<dbReference type="NCBIfam" id="NF038403">
    <property type="entry name" value="perm_prefix_1"/>
    <property type="match status" value="1"/>
</dbReference>
<keyword evidence="2" id="KW-1003">Cell membrane</keyword>
<evidence type="ECO:0008006" key="11">
    <source>
        <dbReference type="Google" id="ProtNLM"/>
    </source>
</evidence>
<feature type="domain" description="ABC3 transporter permease C-terminal" evidence="8">
    <location>
        <begin position="760"/>
        <end position="873"/>
    </location>
</feature>
<feature type="transmembrane region" description="Helical" evidence="7">
    <location>
        <begin position="843"/>
        <end position="866"/>
    </location>
</feature>
<dbReference type="InterPro" id="IPR003838">
    <property type="entry name" value="ABC3_permease_C"/>
</dbReference>
<dbReference type="Pfam" id="PF12704">
    <property type="entry name" value="MacB_PCD"/>
    <property type="match status" value="2"/>
</dbReference>
<dbReference type="OrthoDB" id="101903at2"/>
<feature type="transmembrane region" description="Helical" evidence="7">
    <location>
        <begin position="812"/>
        <end position="831"/>
    </location>
</feature>
<dbReference type="Pfam" id="PF02687">
    <property type="entry name" value="FtsX"/>
    <property type="match status" value="2"/>
</dbReference>
<dbReference type="NCBIfam" id="TIGR03434">
    <property type="entry name" value="ADOP"/>
    <property type="match status" value="1"/>
</dbReference>
<evidence type="ECO:0000259" key="9">
    <source>
        <dbReference type="Pfam" id="PF12704"/>
    </source>
</evidence>